<protein>
    <submittedName>
        <fullName evidence="1">KDO transferase-3</fullName>
    </submittedName>
</protein>
<dbReference type="Proteomes" id="UP000221580">
    <property type="component" value="Unassembled WGS sequence"/>
</dbReference>
<gene>
    <name evidence="1" type="ORF">DM05_0939</name>
</gene>
<evidence type="ECO:0000313" key="1">
    <source>
        <dbReference type="EMBL" id="PFG70610.1"/>
    </source>
</evidence>
<accession>A0A7Z1GVH0</accession>
<proteinExistence type="predicted"/>
<comment type="caution">
    <text evidence="1">The sequence shown here is derived from an EMBL/GenBank/DDBJ whole genome shotgun (WGS) entry which is preliminary data.</text>
</comment>
<reference evidence="1 2" key="1">
    <citation type="submission" date="2017-09" db="EMBL/GenBank/DDBJ databases">
        <authorList>
            <person name="DeBolt S."/>
            <person name="Huntemann M."/>
            <person name="Clum A."/>
            <person name="Pillay M."/>
            <person name="Palaniappan K."/>
            <person name="Varghese N."/>
            <person name="Mikhailova N."/>
            <person name="Stamatis D."/>
            <person name="Reddy T."/>
            <person name="Daum C."/>
            <person name="Shapiro N."/>
            <person name="Ivanova N."/>
            <person name="Kyrpides N."/>
            <person name="Woyke T."/>
        </authorList>
    </citation>
    <scope>NUCLEOTIDE SEQUENCE [LARGE SCALE GENOMIC DNA]</scope>
    <source>
        <strain evidence="1 2">A2-S9</strain>
    </source>
</reference>
<reference evidence="1 2" key="2">
    <citation type="submission" date="2017-10" db="EMBL/GenBank/DDBJ databases">
        <title>Bacterial endophytes that colonize and modify switchgrass growth.</title>
        <authorList>
            <person name="Debolt S."/>
        </authorList>
    </citation>
    <scope>NUCLEOTIDE SEQUENCE [LARGE SCALE GENOMIC DNA]</scope>
    <source>
        <strain evidence="1 2">A2-S9</strain>
    </source>
</reference>
<organism evidence="1 2">
    <name type="scientific">Pseudomonas poae</name>
    <dbReference type="NCBI Taxonomy" id="200451"/>
    <lineage>
        <taxon>Bacteria</taxon>
        <taxon>Pseudomonadati</taxon>
        <taxon>Pseudomonadota</taxon>
        <taxon>Gammaproteobacteria</taxon>
        <taxon>Pseudomonadales</taxon>
        <taxon>Pseudomonadaceae</taxon>
        <taxon>Pseudomonas</taxon>
    </lineage>
</organism>
<keyword evidence="1" id="KW-0808">Transferase</keyword>
<dbReference type="RefSeq" id="WP_092354882.1">
    <property type="nucleotide sequence ID" value="NZ_PDJN01000001.1"/>
</dbReference>
<evidence type="ECO:0000313" key="2">
    <source>
        <dbReference type="Proteomes" id="UP000221580"/>
    </source>
</evidence>
<dbReference type="EMBL" id="PDJN01000001">
    <property type="protein sequence ID" value="PFG70610.1"/>
    <property type="molecule type" value="Genomic_DNA"/>
</dbReference>
<sequence length="284" mass="31670">MKQMPFVEAKPVADKKLALFAPVPAPWRSSAHPLHLHDFAACRNVESGAVFIIASGLSAKSFPLEKFAHVPMITMNGAISMFMNTDIKPSFYACTDRSFSKQQPDLFNYAMAVSQRVALWEDHAQSSHARPTGQLYPLSKAPKPSWIDVALGRSKELVTDHSLIAFRKRSIGFSKDMSQGFFDARTVAYLAIQLAFHVGFSKVFLVGVDLDEKSGRFYETKDSINSPCGLDQHYYTRILPSFELMSKKVIGDDFMVYNLSDISKIPASVIPRISVAQVEAMLHQ</sequence>
<dbReference type="AlphaFoldDB" id="A0A7Z1GVH0"/>
<name>A0A7Z1GVH0_9PSED</name>
<dbReference type="GO" id="GO:0016740">
    <property type="term" value="F:transferase activity"/>
    <property type="evidence" value="ECO:0007669"/>
    <property type="project" value="UniProtKB-KW"/>
</dbReference>